<dbReference type="AlphaFoldDB" id="A0A7W7L7S5"/>
<protein>
    <submittedName>
        <fullName evidence="2">Uncharacterized protein</fullName>
    </submittedName>
</protein>
<comment type="caution">
    <text evidence="2">The sequence shown here is derived from an EMBL/GenBank/DDBJ whole genome shotgun (WGS) entry which is preliminary data.</text>
</comment>
<keyword evidence="1" id="KW-1133">Transmembrane helix</keyword>
<accession>A0A7W7L7S5</accession>
<dbReference type="EMBL" id="JACHJG010000001">
    <property type="protein sequence ID" value="MBB4884638.1"/>
    <property type="molecule type" value="Genomic_DNA"/>
</dbReference>
<evidence type="ECO:0000313" key="3">
    <source>
        <dbReference type="Proteomes" id="UP000556436"/>
    </source>
</evidence>
<proteinExistence type="predicted"/>
<dbReference type="Proteomes" id="UP000556436">
    <property type="component" value="Unassembled WGS sequence"/>
</dbReference>
<name>A0A7W7L7S5_STRNE</name>
<organism evidence="2 3">
    <name type="scientific">Streptomyces netropsis</name>
    <name type="common">Streptoverticillium netropsis</name>
    <dbReference type="NCBI Taxonomy" id="55404"/>
    <lineage>
        <taxon>Bacteria</taxon>
        <taxon>Bacillati</taxon>
        <taxon>Actinomycetota</taxon>
        <taxon>Actinomycetes</taxon>
        <taxon>Kitasatosporales</taxon>
        <taxon>Streptomycetaceae</taxon>
        <taxon>Streptomyces</taxon>
    </lineage>
</organism>
<keyword evidence="1" id="KW-0812">Transmembrane</keyword>
<evidence type="ECO:0000256" key="1">
    <source>
        <dbReference type="SAM" id="Phobius"/>
    </source>
</evidence>
<gene>
    <name evidence="2" type="ORF">FHS38_000647</name>
</gene>
<keyword evidence="3" id="KW-1185">Reference proteome</keyword>
<keyword evidence="1" id="KW-0472">Membrane</keyword>
<sequence>MEYGAALEAAATGGSGAWKLPLALAMVSGLASIVAAVIAARSARGAKRAEIDAQHIRDLESRIAEKKYETYRPMINLFRDILDRHHPEEQELRERISEFSNWVSIFGSDDAVKAFHNFMQAAYADPPPAILMRLYADFVIAARRDLGYPNTGINRKHFLGMRINDIYEHPLLQGVDEPFDELCREHGWHAPWRQM</sequence>
<evidence type="ECO:0000313" key="2">
    <source>
        <dbReference type="EMBL" id="MBB4884638.1"/>
    </source>
</evidence>
<reference evidence="2 3" key="1">
    <citation type="submission" date="2020-08" db="EMBL/GenBank/DDBJ databases">
        <title>Genomic Encyclopedia of Type Strains, Phase III (KMG-III): the genomes of soil and plant-associated and newly described type strains.</title>
        <authorList>
            <person name="Whitman W."/>
        </authorList>
    </citation>
    <scope>NUCLEOTIDE SEQUENCE [LARGE SCALE GENOMIC DNA]</scope>
    <source>
        <strain evidence="2 3">CECT 3265</strain>
    </source>
</reference>
<feature type="transmembrane region" description="Helical" evidence="1">
    <location>
        <begin position="20"/>
        <end position="40"/>
    </location>
</feature>
<dbReference type="RefSeq" id="WP_184730390.1">
    <property type="nucleotide sequence ID" value="NZ_BMRW01000001.1"/>
</dbReference>